<dbReference type="PANTHER" id="PTHR28627">
    <property type="entry name" value="CYTOCHROME C OXIDASE ASSEMBLY FACTOR 5"/>
    <property type="match status" value="1"/>
</dbReference>
<reference evidence="3" key="1">
    <citation type="submission" date="2020-06" db="EMBL/GenBank/DDBJ databases">
        <title>WGS assembly of Ceratodon purpureus strain R40.</title>
        <authorList>
            <person name="Carey S.B."/>
            <person name="Jenkins J."/>
            <person name="Shu S."/>
            <person name="Lovell J.T."/>
            <person name="Sreedasyam A."/>
            <person name="Maumus F."/>
            <person name="Tiley G.P."/>
            <person name="Fernandez-Pozo N."/>
            <person name="Barry K."/>
            <person name="Chen C."/>
            <person name="Wang M."/>
            <person name="Lipzen A."/>
            <person name="Daum C."/>
            <person name="Saski C.A."/>
            <person name="Payton A.C."/>
            <person name="Mcbreen J.C."/>
            <person name="Conrad R.E."/>
            <person name="Kollar L.M."/>
            <person name="Olsson S."/>
            <person name="Huttunen S."/>
            <person name="Landis J.B."/>
            <person name="Wickett N.J."/>
            <person name="Johnson M.G."/>
            <person name="Rensing S.A."/>
            <person name="Grimwood J."/>
            <person name="Schmutz J."/>
            <person name="Mcdaniel S.F."/>
        </authorList>
    </citation>
    <scope>NUCLEOTIDE SEQUENCE</scope>
    <source>
        <strain evidence="3">R40</strain>
    </source>
</reference>
<dbReference type="GO" id="GO:0005739">
    <property type="term" value="C:mitochondrion"/>
    <property type="evidence" value="ECO:0007669"/>
    <property type="project" value="TreeGrafter"/>
</dbReference>
<evidence type="ECO:0008006" key="5">
    <source>
        <dbReference type="Google" id="ProtNLM"/>
    </source>
</evidence>
<accession>A0A8T0G660</accession>
<dbReference type="AlphaFoldDB" id="A0A8T0G660"/>
<evidence type="ECO:0000313" key="4">
    <source>
        <dbReference type="Proteomes" id="UP000822688"/>
    </source>
</evidence>
<name>A0A8T0G660_CERPU</name>
<sequence length="87" mass="9788">MMADGDGKPQVHKSCRALALSLVKCLDESACMQGEKRSYKDCALDENMAASPACRDIRDTYMKCKHEQVGLVVRERIFNNPELLRVV</sequence>
<evidence type="ECO:0000256" key="2">
    <source>
        <dbReference type="ARBA" id="ARBA00023157"/>
    </source>
</evidence>
<comment type="caution">
    <text evidence="3">The sequence shown here is derived from an EMBL/GenBank/DDBJ whole genome shotgun (WGS) entry which is preliminary data.</text>
</comment>
<keyword evidence="4" id="KW-1185">Reference proteome</keyword>
<dbReference type="EMBL" id="CM026433">
    <property type="protein sequence ID" value="KAG0554540.1"/>
    <property type="molecule type" value="Genomic_DNA"/>
</dbReference>
<evidence type="ECO:0000313" key="3">
    <source>
        <dbReference type="EMBL" id="KAG0554540.1"/>
    </source>
</evidence>
<keyword evidence="2" id="KW-1015">Disulfide bond</keyword>
<dbReference type="Proteomes" id="UP000822688">
    <property type="component" value="Chromosome 12"/>
</dbReference>
<dbReference type="InterPro" id="IPR018793">
    <property type="entry name" value="Cyt_c_oxidase_assmbl_Pet191"/>
</dbReference>
<protein>
    <recommendedName>
        <fullName evidence="5">Cytochrome c oxidase assembly factor 5</fullName>
    </recommendedName>
</protein>
<organism evidence="3 4">
    <name type="scientific">Ceratodon purpureus</name>
    <name type="common">Fire moss</name>
    <name type="synonym">Dicranum purpureum</name>
    <dbReference type="NCBI Taxonomy" id="3225"/>
    <lineage>
        <taxon>Eukaryota</taxon>
        <taxon>Viridiplantae</taxon>
        <taxon>Streptophyta</taxon>
        <taxon>Embryophyta</taxon>
        <taxon>Bryophyta</taxon>
        <taxon>Bryophytina</taxon>
        <taxon>Bryopsida</taxon>
        <taxon>Dicranidae</taxon>
        <taxon>Pseudoditrichales</taxon>
        <taxon>Ditrichaceae</taxon>
        <taxon>Ceratodon</taxon>
    </lineage>
</organism>
<comment type="similarity">
    <text evidence="1">Belongs to the PET191 family.</text>
</comment>
<evidence type="ECO:0000256" key="1">
    <source>
        <dbReference type="ARBA" id="ARBA00007785"/>
    </source>
</evidence>
<proteinExistence type="inferred from homology"/>
<dbReference type="Pfam" id="PF10203">
    <property type="entry name" value="Pet191_N"/>
    <property type="match status" value="1"/>
</dbReference>
<dbReference type="GO" id="GO:0033617">
    <property type="term" value="P:mitochondrial respiratory chain complex IV assembly"/>
    <property type="evidence" value="ECO:0007669"/>
    <property type="project" value="TreeGrafter"/>
</dbReference>
<dbReference type="PANTHER" id="PTHR28627:SF1">
    <property type="entry name" value="CYTOCHROME C OXIDASE ASSEMBLY FACTOR 5"/>
    <property type="match status" value="1"/>
</dbReference>
<gene>
    <name evidence="3" type="ORF">KC19_12G098900</name>
</gene>